<evidence type="ECO:0000256" key="5">
    <source>
        <dbReference type="SAM" id="Phobius"/>
    </source>
</evidence>
<dbReference type="GO" id="GO:0006935">
    <property type="term" value="P:chemotaxis"/>
    <property type="evidence" value="ECO:0007669"/>
    <property type="project" value="InterPro"/>
</dbReference>
<dbReference type="AlphaFoldDB" id="A0A2U3B6B6"/>
<comment type="caution">
    <text evidence="8">The sequence shown here is derived from an EMBL/GenBank/DDBJ whole genome shotgun (WGS) entry which is preliminary data.</text>
</comment>
<keyword evidence="5" id="KW-0472">Membrane</keyword>
<dbReference type="PROSITE" id="PS50111">
    <property type="entry name" value="CHEMOTAXIS_TRANSDUC_2"/>
    <property type="match status" value="1"/>
</dbReference>
<organism evidence="8 9">
    <name type="scientific">Vibrio albus</name>
    <dbReference type="NCBI Taxonomy" id="2200953"/>
    <lineage>
        <taxon>Bacteria</taxon>
        <taxon>Pseudomonadati</taxon>
        <taxon>Pseudomonadota</taxon>
        <taxon>Gammaproteobacteria</taxon>
        <taxon>Vibrionales</taxon>
        <taxon>Vibrionaceae</taxon>
        <taxon>Vibrio</taxon>
    </lineage>
</organism>
<evidence type="ECO:0000256" key="2">
    <source>
        <dbReference type="ARBA" id="ARBA00023224"/>
    </source>
</evidence>
<evidence type="ECO:0000259" key="6">
    <source>
        <dbReference type="PROSITE" id="PS50111"/>
    </source>
</evidence>
<dbReference type="Pfam" id="PF00015">
    <property type="entry name" value="MCPsignal"/>
    <property type="match status" value="1"/>
</dbReference>
<dbReference type="Proteomes" id="UP000245362">
    <property type="component" value="Unassembled WGS sequence"/>
</dbReference>
<dbReference type="InterPro" id="IPR004089">
    <property type="entry name" value="MCPsignal_dom"/>
</dbReference>
<dbReference type="GO" id="GO:0016020">
    <property type="term" value="C:membrane"/>
    <property type="evidence" value="ECO:0007669"/>
    <property type="project" value="UniProtKB-SubCell"/>
</dbReference>
<comment type="subcellular location">
    <subcellularLocation>
        <location evidence="1">Membrane</location>
    </subcellularLocation>
</comment>
<name>A0A2U3B6B6_9VIBR</name>
<evidence type="ECO:0000259" key="7">
    <source>
        <dbReference type="PROSITE" id="PS50885"/>
    </source>
</evidence>
<dbReference type="PANTHER" id="PTHR32089:SF112">
    <property type="entry name" value="LYSOZYME-LIKE PROTEIN-RELATED"/>
    <property type="match status" value="1"/>
</dbReference>
<evidence type="ECO:0000313" key="9">
    <source>
        <dbReference type="Proteomes" id="UP000245362"/>
    </source>
</evidence>
<dbReference type="PROSITE" id="PS50885">
    <property type="entry name" value="HAMP"/>
    <property type="match status" value="1"/>
</dbReference>
<dbReference type="EMBL" id="QFWT01000010">
    <property type="protein sequence ID" value="PWI32343.1"/>
    <property type="molecule type" value="Genomic_DNA"/>
</dbReference>
<gene>
    <name evidence="8" type="ORF">DI392_16885</name>
</gene>
<feature type="transmembrane region" description="Helical" evidence="5">
    <location>
        <begin position="12"/>
        <end position="33"/>
    </location>
</feature>
<dbReference type="RefSeq" id="WP_109320864.1">
    <property type="nucleotide sequence ID" value="NZ_QFWT01000010.1"/>
</dbReference>
<feature type="domain" description="HAMP" evidence="7">
    <location>
        <begin position="210"/>
        <end position="264"/>
    </location>
</feature>
<feature type="domain" description="Methyl-accepting transducer" evidence="6">
    <location>
        <begin position="269"/>
        <end position="505"/>
    </location>
</feature>
<reference evidence="8 9" key="1">
    <citation type="submission" date="2018-05" db="EMBL/GenBank/DDBJ databases">
        <title>Vibrio limimaris sp. nov., isolated from marine sediment.</title>
        <authorList>
            <person name="Li C.-M."/>
        </authorList>
    </citation>
    <scope>NUCLEOTIDE SEQUENCE [LARGE SCALE GENOMIC DNA]</scope>
    <source>
        <strain evidence="8 9">E4404</strain>
    </source>
</reference>
<keyword evidence="5" id="KW-1133">Transmembrane helix</keyword>
<comment type="similarity">
    <text evidence="3">Belongs to the methyl-accepting chemotaxis (MCP) protein family.</text>
</comment>
<keyword evidence="9" id="KW-1185">Reference proteome</keyword>
<keyword evidence="2 4" id="KW-0807">Transducer</keyword>
<dbReference type="Pfam" id="PF12729">
    <property type="entry name" value="4HB_MCP_1"/>
    <property type="match status" value="1"/>
</dbReference>
<proteinExistence type="inferred from homology"/>
<dbReference type="Gene3D" id="1.10.287.950">
    <property type="entry name" value="Methyl-accepting chemotaxis protein"/>
    <property type="match status" value="1"/>
</dbReference>
<dbReference type="PANTHER" id="PTHR32089">
    <property type="entry name" value="METHYL-ACCEPTING CHEMOTAXIS PROTEIN MCPB"/>
    <property type="match status" value="1"/>
</dbReference>
<dbReference type="CDD" id="cd11386">
    <property type="entry name" value="MCP_signal"/>
    <property type="match status" value="1"/>
</dbReference>
<accession>A0A2U3B6B6</accession>
<evidence type="ECO:0000256" key="3">
    <source>
        <dbReference type="ARBA" id="ARBA00029447"/>
    </source>
</evidence>
<sequence length="541" mass="59677">MNKLNTIRSKYTFSFSLLSVIFLTVVVASYYLLNYIENNAGRYAQGAYLIQNGDRDLYQSSLALSTLVYAQDVTAADKDKLKSDVQSNAKQALDRMNRFRQMARNEPEIVTYLSTFQQKYQQWEQHFVDVLTAINANQNEQAKRLFLTQTLKSFADLRALYDGAEGLIQKYSALEKAEISERISQFTLFVATLSVIVLVMSIMLAWLAPKNISNAIKNVTADIHEINQGDGDLTRRINSTKKDETGELSNEVDSFVDKLGTIIRQVRLGCDSVQQEMERIGEAASQSSTLSDNEDESLDLVVTAVEEMSSATKEVARNASETAVQVDYLAKLVDEGEISILGSTERLHDLTHEVNNAANVIARLSQSSEKITSVLDVILNISEQTNLLALNAAIEAARAGEQGRGFAVVADEVRNLASKTLLSTEDIRQMITDLQGEVSEAVRSINDSVTIATSTEELNGQTKALLDSVKSSSDQIQGLTIQTASATDQQSQVAEEINSNLSKLSDMSKQIKDISHLVNHSVQETLGNTESLVSQINRFSV</sequence>
<feature type="transmembrane region" description="Helical" evidence="5">
    <location>
        <begin position="186"/>
        <end position="208"/>
    </location>
</feature>
<dbReference type="OrthoDB" id="2489132at2"/>
<dbReference type="SMART" id="SM00283">
    <property type="entry name" value="MA"/>
    <property type="match status" value="1"/>
</dbReference>
<evidence type="ECO:0000256" key="4">
    <source>
        <dbReference type="PROSITE-ProRule" id="PRU00284"/>
    </source>
</evidence>
<protein>
    <submittedName>
        <fullName evidence="8">Methyl-accepting chemotaxis protein</fullName>
    </submittedName>
</protein>
<dbReference type="InterPro" id="IPR003660">
    <property type="entry name" value="HAMP_dom"/>
</dbReference>
<dbReference type="InterPro" id="IPR004090">
    <property type="entry name" value="Chemotax_Me-accpt_rcpt"/>
</dbReference>
<dbReference type="PRINTS" id="PR00260">
    <property type="entry name" value="CHEMTRNSDUCR"/>
</dbReference>
<dbReference type="FunFam" id="1.10.287.950:FF:000001">
    <property type="entry name" value="Methyl-accepting chemotaxis sensory transducer"/>
    <property type="match status" value="1"/>
</dbReference>
<keyword evidence="5" id="KW-0812">Transmembrane</keyword>
<evidence type="ECO:0000313" key="8">
    <source>
        <dbReference type="EMBL" id="PWI32343.1"/>
    </source>
</evidence>
<dbReference type="InterPro" id="IPR024478">
    <property type="entry name" value="HlyB_4HB_MCP"/>
</dbReference>
<dbReference type="GO" id="GO:0004888">
    <property type="term" value="F:transmembrane signaling receptor activity"/>
    <property type="evidence" value="ECO:0007669"/>
    <property type="project" value="InterPro"/>
</dbReference>
<dbReference type="SUPFAM" id="SSF58104">
    <property type="entry name" value="Methyl-accepting chemotaxis protein (MCP) signaling domain"/>
    <property type="match status" value="1"/>
</dbReference>
<evidence type="ECO:0000256" key="1">
    <source>
        <dbReference type="ARBA" id="ARBA00004370"/>
    </source>
</evidence>
<dbReference type="GO" id="GO:0007165">
    <property type="term" value="P:signal transduction"/>
    <property type="evidence" value="ECO:0007669"/>
    <property type="project" value="UniProtKB-KW"/>
</dbReference>